<evidence type="ECO:0000313" key="7">
    <source>
        <dbReference type="EMBL" id="RKN86075.1"/>
    </source>
</evidence>
<keyword evidence="4" id="KW-0564">Palmitate</keyword>
<protein>
    <submittedName>
        <fullName evidence="7">Extracellular solute-binding protein</fullName>
    </submittedName>
</protein>
<evidence type="ECO:0000256" key="4">
    <source>
        <dbReference type="ARBA" id="ARBA00023139"/>
    </source>
</evidence>
<dbReference type="Proteomes" id="UP000282311">
    <property type="component" value="Unassembled WGS sequence"/>
</dbReference>
<evidence type="ECO:0000313" key="8">
    <source>
        <dbReference type="Proteomes" id="UP000282311"/>
    </source>
</evidence>
<keyword evidence="5" id="KW-0449">Lipoprotein</keyword>
<feature type="chain" id="PRO_5038731571" evidence="6">
    <location>
        <begin position="20"/>
        <end position="441"/>
    </location>
</feature>
<evidence type="ECO:0000256" key="2">
    <source>
        <dbReference type="ARBA" id="ARBA00022729"/>
    </source>
</evidence>
<keyword evidence="1" id="KW-1003">Cell membrane</keyword>
<sequence>MAKTVVTAALSALFIVAAATGCSGGNNGSEGANEPAIVKETKPLAAENITLKIAMNFGGYLTDDEFAKFVVDPVKKRYPNITIQKVTMDAEANKLDKIVASGNIPDIVIYAGPLIDQLTDLALDMNLEPLIQKHNFDLNRFEKVTLDSIKVASRKDYLIAIPYTMHFNANYYNKDIFDKFGASYPKDGMTWEQTTDLAKRVTRQDSGVQYRGMEPDYVYRVASALALPIIDDKTSKASINTTPWRNVFETVKNIYDIPGNSKLQYAGTGQDAFVKDKTIAMLPSLNLLAKLSQAKDLNWDMVTYPSFPEAPATGTAIDEHFMLITTNSKYKDEALKVIMTITSDEVQKDMVQNGKNTVLKDEKIKAEFGKNLPFLTGKNIQVISRTKPAIATASTKDMSYARERVLKAMESFVKGEEADVNTALRKAEEDINKTIEANKGK</sequence>
<comment type="caution">
    <text evidence="7">The sequence shown here is derived from an EMBL/GenBank/DDBJ whole genome shotgun (WGS) entry which is preliminary data.</text>
</comment>
<keyword evidence="3" id="KW-0472">Membrane</keyword>
<keyword evidence="8" id="KW-1185">Reference proteome</keyword>
<accession>A0A3B0CK69</accession>
<organism evidence="7 8">
    <name type="scientific">Paenibacillus ginsengarvi</name>
    <dbReference type="NCBI Taxonomy" id="400777"/>
    <lineage>
        <taxon>Bacteria</taxon>
        <taxon>Bacillati</taxon>
        <taxon>Bacillota</taxon>
        <taxon>Bacilli</taxon>
        <taxon>Bacillales</taxon>
        <taxon>Paenibacillaceae</taxon>
        <taxon>Paenibacillus</taxon>
    </lineage>
</organism>
<evidence type="ECO:0000256" key="1">
    <source>
        <dbReference type="ARBA" id="ARBA00022475"/>
    </source>
</evidence>
<evidence type="ECO:0000256" key="6">
    <source>
        <dbReference type="SAM" id="SignalP"/>
    </source>
</evidence>
<evidence type="ECO:0000256" key="3">
    <source>
        <dbReference type="ARBA" id="ARBA00023136"/>
    </source>
</evidence>
<name>A0A3B0CK69_9BACL</name>
<dbReference type="RefSeq" id="WP_120745767.1">
    <property type="nucleotide sequence ID" value="NZ_RBAH01000002.1"/>
</dbReference>
<dbReference type="InterPro" id="IPR006059">
    <property type="entry name" value="SBP"/>
</dbReference>
<dbReference type="AlphaFoldDB" id="A0A3B0CK69"/>
<dbReference type="SUPFAM" id="SSF53850">
    <property type="entry name" value="Periplasmic binding protein-like II"/>
    <property type="match status" value="1"/>
</dbReference>
<dbReference type="PROSITE" id="PS51257">
    <property type="entry name" value="PROKAR_LIPOPROTEIN"/>
    <property type="match status" value="1"/>
</dbReference>
<evidence type="ECO:0000256" key="5">
    <source>
        <dbReference type="ARBA" id="ARBA00023288"/>
    </source>
</evidence>
<dbReference type="EMBL" id="RBAH01000002">
    <property type="protein sequence ID" value="RKN86075.1"/>
    <property type="molecule type" value="Genomic_DNA"/>
</dbReference>
<dbReference type="OrthoDB" id="9782846at2"/>
<keyword evidence="2 6" id="KW-0732">Signal</keyword>
<proteinExistence type="predicted"/>
<gene>
    <name evidence="7" type="ORF">D7M11_03420</name>
</gene>
<reference evidence="7 8" key="1">
    <citation type="journal article" date="2007" name="Int. J. Syst. Evol. Microbiol.">
        <title>Paenibacillus ginsengarvi sp. nov., isolated from soil from ginseng cultivation.</title>
        <authorList>
            <person name="Yoon M.H."/>
            <person name="Ten L.N."/>
            <person name="Im W.T."/>
        </authorList>
    </citation>
    <scope>NUCLEOTIDE SEQUENCE [LARGE SCALE GENOMIC DNA]</scope>
    <source>
        <strain evidence="7 8">KCTC 13059</strain>
    </source>
</reference>
<dbReference type="PANTHER" id="PTHR43649">
    <property type="entry name" value="ARABINOSE-BINDING PROTEIN-RELATED"/>
    <property type="match status" value="1"/>
</dbReference>
<dbReference type="InterPro" id="IPR050490">
    <property type="entry name" value="Bact_solute-bd_prot1"/>
</dbReference>
<dbReference type="PANTHER" id="PTHR43649:SF33">
    <property type="entry name" value="POLYGALACTURONAN_RHAMNOGALACTURONAN-BINDING PROTEIN YTCQ"/>
    <property type="match status" value="1"/>
</dbReference>
<dbReference type="Gene3D" id="3.40.190.10">
    <property type="entry name" value="Periplasmic binding protein-like II"/>
    <property type="match status" value="1"/>
</dbReference>
<feature type="signal peptide" evidence="6">
    <location>
        <begin position="1"/>
        <end position="19"/>
    </location>
</feature>
<dbReference type="Pfam" id="PF01547">
    <property type="entry name" value="SBP_bac_1"/>
    <property type="match status" value="1"/>
</dbReference>